<dbReference type="Proteomes" id="UP000443153">
    <property type="component" value="Unassembled WGS sequence"/>
</dbReference>
<evidence type="ECO:0008006" key="3">
    <source>
        <dbReference type="Google" id="ProtNLM"/>
    </source>
</evidence>
<protein>
    <recommendedName>
        <fullName evidence="3">Lipocalin-like domain-containing protein</fullName>
    </recommendedName>
</protein>
<reference evidence="1 2" key="1">
    <citation type="submission" date="2019-11" db="EMBL/GenBank/DDBJ databases">
        <title>Maribacter lutea sp. nov., a marine bacterium isolated from intertidal sand.</title>
        <authorList>
            <person name="Liu A."/>
        </authorList>
    </citation>
    <scope>NUCLEOTIDE SEQUENCE [LARGE SCALE GENOMIC DNA]</scope>
    <source>
        <strain evidence="1 2">RZ05</strain>
    </source>
</reference>
<dbReference type="PROSITE" id="PS51257">
    <property type="entry name" value="PROKAR_LIPOPROTEIN"/>
    <property type="match status" value="1"/>
</dbReference>
<organism evidence="1 2">
    <name type="scientific">Maribacter luteus</name>
    <dbReference type="NCBI Taxonomy" id="2594478"/>
    <lineage>
        <taxon>Bacteria</taxon>
        <taxon>Pseudomonadati</taxon>
        <taxon>Bacteroidota</taxon>
        <taxon>Flavobacteriia</taxon>
        <taxon>Flavobacteriales</taxon>
        <taxon>Flavobacteriaceae</taxon>
        <taxon>Maribacter</taxon>
    </lineage>
</organism>
<accession>A0A6I2MN01</accession>
<name>A0A6I2MN01_9FLAO</name>
<dbReference type="OrthoDB" id="1143855at2"/>
<dbReference type="RefSeq" id="WP_154365096.1">
    <property type="nucleotide sequence ID" value="NZ_CANMYZ010000007.1"/>
</dbReference>
<dbReference type="AlphaFoldDB" id="A0A6I2MN01"/>
<dbReference type="EMBL" id="WKJH01000003">
    <property type="protein sequence ID" value="MRX63860.1"/>
    <property type="molecule type" value="Genomic_DNA"/>
</dbReference>
<evidence type="ECO:0000313" key="2">
    <source>
        <dbReference type="Proteomes" id="UP000443153"/>
    </source>
</evidence>
<gene>
    <name evidence="1" type="ORF">GJ691_06730</name>
</gene>
<proteinExistence type="predicted"/>
<keyword evidence="2" id="KW-1185">Reference proteome</keyword>
<evidence type="ECO:0000313" key="1">
    <source>
        <dbReference type="EMBL" id="MRX63860.1"/>
    </source>
</evidence>
<comment type="caution">
    <text evidence="1">The sequence shown here is derived from an EMBL/GenBank/DDBJ whole genome shotgun (WGS) entry which is preliminary data.</text>
</comment>
<sequence length="139" mass="16237">MKRILFFGIILILSSCKEKVSPEDLTLLNGYWEIEQVNLPNGETKAYSVNTTVDYIQIKDLSGFRKKVYPQLDGTYDTSNDSEHFELIEKPEGYEFHYKTELSEWTEKLNSLQADSFSVTNTDNITYTYKRFQPINVQK</sequence>